<dbReference type="PANTHER" id="PTHR42718">
    <property type="entry name" value="MAJOR FACILITATOR SUPERFAMILY MULTIDRUG TRANSPORTER MFSC"/>
    <property type="match status" value="1"/>
</dbReference>
<feature type="transmembrane region" description="Helical" evidence="6">
    <location>
        <begin position="79"/>
        <end position="96"/>
    </location>
</feature>
<feature type="transmembrane region" description="Helical" evidence="6">
    <location>
        <begin position="271"/>
        <end position="290"/>
    </location>
</feature>
<keyword evidence="4 6" id="KW-1133">Transmembrane helix</keyword>
<organism evidence="8 9">
    <name type="scientific">Leucobacter ruminantium</name>
    <dbReference type="NCBI Taxonomy" id="1289170"/>
    <lineage>
        <taxon>Bacteria</taxon>
        <taxon>Bacillati</taxon>
        <taxon>Actinomycetota</taxon>
        <taxon>Actinomycetes</taxon>
        <taxon>Micrococcales</taxon>
        <taxon>Microbacteriaceae</taxon>
        <taxon>Leucobacter</taxon>
    </lineage>
</organism>
<reference evidence="8" key="1">
    <citation type="submission" date="2021-03" db="EMBL/GenBank/DDBJ databases">
        <title>Leucobacter chromiisoli sp. nov., isolated from chromium-containing soil of chemical plant.</title>
        <authorList>
            <person name="Xu Z."/>
        </authorList>
    </citation>
    <scope>NUCLEOTIDE SEQUENCE</scope>
    <source>
        <strain evidence="8">A2</strain>
    </source>
</reference>
<dbReference type="Proteomes" id="UP000664398">
    <property type="component" value="Unassembled WGS sequence"/>
</dbReference>
<dbReference type="PROSITE" id="PS50850">
    <property type="entry name" value="MFS"/>
    <property type="match status" value="1"/>
</dbReference>
<proteinExistence type="predicted"/>
<sequence length="490" mass="49936">MARLPFGALSGTVAAFAFVEFTSGWLQGYYAPMATDIARYLGIADADLNWLEGAQLMLSALVVPLLARLGDLFGHRRMLLVSAAITAAATLALPLAETFPVFLLAWALQGVYVVWLPLAIALIWVRVRGRADSSRITARAAGVLIVSLQAGALLGALLGGALADMMPIRIVLLVPGLLVLASCAVIHFGVGRAASASGGPVDLPGFGLLVFVLLPVLGGLSLLRVNGAADPRPWVCIAAGAAAIVPFLLWESRRENPFVDVRLFGRRALGPVFLCTALFGVSVLGAQVPLTTFVRSDPALSGYGLGATGSSASIIIALYLASMMIGAFAYSRRATRFSPSVLLPTAACLVALGYLLLVPFHSGYGQVITSMMIAGAGSGALLAALPALAVERSPERGSGITAGLSNSSKMLGGAAASAVFGLVLIHGTGAWAGPAGAASAGTADPAAHAAPLSGYIAVWVICGCTALVAAVLLRSTVGRAPRRGAGSSTE</sequence>
<evidence type="ECO:0000256" key="1">
    <source>
        <dbReference type="ARBA" id="ARBA00004651"/>
    </source>
</evidence>
<keyword evidence="3 6" id="KW-0812">Transmembrane</keyword>
<evidence type="ECO:0000256" key="2">
    <source>
        <dbReference type="ARBA" id="ARBA00022448"/>
    </source>
</evidence>
<protein>
    <submittedName>
        <fullName evidence="8">MFS transporter</fullName>
    </submittedName>
</protein>
<evidence type="ECO:0000313" key="8">
    <source>
        <dbReference type="EMBL" id="MBO1806341.1"/>
    </source>
</evidence>
<feature type="transmembrane region" description="Helical" evidence="6">
    <location>
        <begin position="341"/>
        <end position="361"/>
    </location>
</feature>
<dbReference type="GO" id="GO:0005886">
    <property type="term" value="C:plasma membrane"/>
    <property type="evidence" value="ECO:0007669"/>
    <property type="project" value="UniProtKB-SubCell"/>
</dbReference>
<dbReference type="RefSeq" id="WP_208046799.1">
    <property type="nucleotide sequence ID" value="NZ_JAGDYL010000029.1"/>
</dbReference>
<keyword evidence="9" id="KW-1185">Reference proteome</keyword>
<feature type="transmembrane region" description="Helical" evidence="6">
    <location>
        <begin position="411"/>
        <end position="432"/>
    </location>
</feature>
<dbReference type="Gene3D" id="1.20.1250.20">
    <property type="entry name" value="MFS general substrate transporter like domains"/>
    <property type="match status" value="2"/>
</dbReference>
<feature type="transmembrane region" description="Helical" evidence="6">
    <location>
        <begin position="170"/>
        <end position="191"/>
    </location>
</feature>
<gene>
    <name evidence="8" type="ORF">J4H91_13595</name>
</gene>
<feature type="transmembrane region" description="Helical" evidence="6">
    <location>
        <begin position="136"/>
        <end position="158"/>
    </location>
</feature>
<feature type="transmembrane region" description="Helical" evidence="6">
    <location>
        <begin position="203"/>
        <end position="225"/>
    </location>
</feature>
<comment type="caution">
    <text evidence="8">The sequence shown here is derived from an EMBL/GenBank/DDBJ whole genome shotgun (WGS) entry which is preliminary data.</text>
</comment>
<feature type="transmembrane region" description="Helical" evidence="6">
    <location>
        <begin position="231"/>
        <end position="250"/>
    </location>
</feature>
<dbReference type="InterPro" id="IPR036259">
    <property type="entry name" value="MFS_trans_sf"/>
</dbReference>
<evidence type="ECO:0000256" key="3">
    <source>
        <dbReference type="ARBA" id="ARBA00022692"/>
    </source>
</evidence>
<dbReference type="InterPro" id="IPR020846">
    <property type="entry name" value="MFS_dom"/>
</dbReference>
<comment type="subcellular location">
    <subcellularLocation>
        <location evidence="1">Cell membrane</location>
        <topology evidence="1">Multi-pass membrane protein</topology>
    </subcellularLocation>
</comment>
<dbReference type="PANTHER" id="PTHR42718:SF9">
    <property type="entry name" value="MAJOR FACILITATOR SUPERFAMILY MULTIDRUG TRANSPORTER MFSC"/>
    <property type="match status" value="1"/>
</dbReference>
<dbReference type="GO" id="GO:0022857">
    <property type="term" value="F:transmembrane transporter activity"/>
    <property type="evidence" value="ECO:0007669"/>
    <property type="project" value="InterPro"/>
</dbReference>
<feature type="transmembrane region" description="Helical" evidence="6">
    <location>
        <begin position="452"/>
        <end position="473"/>
    </location>
</feature>
<evidence type="ECO:0000256" key="6">
    <source>
        <dbReference type="SAM" id="Phobius"/>
    </source>
</evidence>
<dbReference type="EMBL" id="JAGDYL010000029">
    <property type="protein sequence ID" value="MBO1806341.1"/>
    <property type="molecule type" value="Genomic_DNA"/>
</dbReference>
<evidence type="ECO:0000259" key="7">
    <source>
        <dbReference type="PROSITE" id="PS50850"/>
    </source>
</evidence>
<feature type="domain" description="Major facilitator superfamily (MFS) profile" evidence="7">
    <location>
        <begin position="12"/>
        <end position="481"/>
    </location>
</feature>
<evidence type="ECO:0000256" key="4">
    <source>
        <dbReference type="ARBA" id="ARBA00022989"/>
    </source>
</evidence>
<dbReference type="Pfam" id="PF07690">
    <property type="entry name" value="MFS_1"/>
    <property type="match status" value="1"/>
</dbReference>
<accession>A0A939LYA9</accession>
<feature type="transmembrane region" description="Helical" evidence="6">
    <location>
        <begin position="102"/>
        <end position="124"/>
    </location>
</feature>
<evidence type="ECO:0000256" key="5">
    <source>
        <dbReference type="ARBA" id="ARBA00023136"/>
    </source>
</evidence>
<dbReference type="SUPFAM" id="SSF103473">
    <property type="entry name" value="MFS general substrate transporter"/>
    <property type="match status" value="1"/>
</dbReference>
<feature type="transmembrane region" description="Helical" evidence="6">
    <location>
        <begin position="310"/>
        <end position="329"/>
    </location>
</feature>
<evidence type="ECO:0000313" key="9">
    <source>
        <dbReference type="Proteomes" id="UP000664398"/>
    </source>
</evidence>
<name>A0A939LYA9_9MICO</name>
<keyword evidence="2" id="KW-0813">Transport</keyword>
<dbReference type="InterPro" id="IPR011701">
    <property type="entry name" value="MFS"/>
</dbReference>
<keyword evidence="5 6" id="KW-0472">Membrane</keyword>
<feature type="transmembrane region" description="Helical" evidence="6">
    <location>
        <begin position="48"/>
        <end position="67"/>
    </location>
</feature>
<feature type="transmembrane region" description="Helical" evidence="6">
    <location>
        <begin position="367"/>
        <end position="390"/>
    </location>
</feature>
<dbReference type="AlphaFoldDB" id="A0A939LYA9"/>